<dbReference type="AlphaFoldDB" id="A0A4Y2F9A0"/>
<evidence type="ECO:0000313" key="1">
    <source>
        <dbReference type="EMBL" id="GBM37238.1"/>
    </source>
</evidence>
<reference evidence="1 2" key="1">
    <citation type="journal article" date="2019" name="Sci. Rep.">
        <title>Orb-weaving spider Araneus ventricosus genome elucidates the spidroin gene catalogue.</title>
        <authorList>
            <person name="Kono N."/>
            <person name="Nakamura H."/>
            <person name="Ohtoshi R."/>
            <person name="Moran D.A.P."/>
            <person name="Shinohara A."/>
            <person name="Yoshida Y."/>
            <person name="Fujiwara M."/>
            <person name="Mori M."/>
            <person name="Tomita M."/>
            <person name="Arakawa K."/>
        </authorList>
    </citation>
    <scope>NUCLEOTIDE SEQUENCE [LARGE SCALE GENOMIC DNA]</scope>
</reference>
<proteinExistence type="predicted"/>
<dbReference type="Proteomes" id="UP000499080">
    <property type="component" value="Unassembled WGS sequence"/>
</dbReference>
<evidence type="ECO:0000313" key="2">
    <source>
        <dbReference type="Proteomes" id="UP000499080"/>
    </source>
</evidence>
<dbReference type="EMBL" id="BGPR01000832">
    <property type="protein sequence ID" value="GBM37238.1"/>
    <property type="molecule type" value="Genomic_DNA"/>
</dbReference>
<gene>
    <name evidence="1" type="ORF">AVEN_244932_1</name>
</gene>
<comment type="caution">
    <text evidence="1">The sequence shown here is derived from an EMBL/GenBank/DDBJ whole genome shotgun (WGS) entry which is preliminary data.</text>
</comment>
<accession>A0A4Y2F9A0</accession>
<name>A0A4Y2F9A0_ARAVE</name>
<keyword evidence="2" id="KW-1185">Reference proteome</keyword>
<protein>
    <submittedName>
        <fullName evidence="1">Uncharacterized protein</fullName>
    </submittedName>
</protein>
<sequence>MESASQATGVSKFTIKLKLEMKFQFWIKLTHTYPTDREQPGSEFGGMRGYEVLDETKVLRTPGKHSKRPIHRNCEIDDFDKCFIRQTIQYFYIQQKKTPSLRKLLLC</sequence>
<dbReference type="OrthoDB" id="6511194at2759"/>
<organism evidence="1 2">
    <name type="scientific">Araneus ventricosus</name>
    <name type="common">Orbweaver spider</name>
    <name type="synonym">Epeira ventricosa</name>
    <dbReference type="NCBI Taxonomy" id="182803"/>
    <lineage>
        <taxon>Eukaryota</taxon>
        <taxon>Metazoa</taxon>
        <taxon>Ecdysozoa</taxon>
        <taxon>Arthropoda</taxon>
        <taxon>Chelicerata</taxon>
        <taxon>Arachnida</taxon>
        <taxon>Araneae</taxon>
        <taxon>Araneomorphae</taxon>
        <taxon>Entelegynae</taxon>
        <taxon>Araneoidea</taxon>
        <taxon>Araneidae</taxon>
        <taxon>Araneus</taxon>
    </lineage>
</organism>